<protein>
    <submittedName>
        <fullName evidence="6">Putative E3 ubiquitin-protein ligase HERC2</fullName>
    </submittedName>
</protein>
<dbReference type="Gene3D" id="2.130.10.30">
    <property type="entry name" value="Regulator of chromosome condensation 1/beta-lactamase-inhibitor protein II"/>
    <property type="match status" value="2"/>
</dbReference>
<organism evidence="6 7">
    <name type="scientific">Choanephora cucurbitarum</name>
    <dbReference type="NCBI Taxonomy" id="101091"/>
    <lineage>
        <taxon>Eukaryota</taxon>
        <taxon>Fungi</taxon>
        <taxon>Fungi incertae sedis</taxon>
        <taxon>Mucoromycota</taxon>
        <taxon>Mucoromycotina</taxon>
        <taxon>Mucoromycetes</taxon>
        <taxon>Mucorales</taxon>
        <taxon>Mucorineae</taxon>
        <taxon>Choanephoraceae</taxon>
        <taxon>Choanephoroideae</taxon>
        <taxon>Choanephora</taxon>
    </lineage>
</organism>
<dbReference type="InterPro" id="IPR058923">
    <property type="entry name" value="RCC1-like_dom"/>
</dbReference>
<dbReference type="Pfam" id="PF13540">
    <property type="entry name" value="RCC1_2"/>
    <property type="match status" value="1"/>
</dbReference>
<evidence type="ECO:0000256" key="1">
    <source>
        <dbReference type="ARBA" id="ARBA00022737"/>
    </source>
</evidence>
<keyword evidence="1" id="KW-0677">Repeat</keyword>
<dbReference type="InterPro" id="IPR000408">
    <property type="entry name" value="Reg_chr_condens"/>
</dbReference>
<evidence type="ECO:0000313" key="7">
    <source>
        <dbReference type="Proteomes" id="UP000093000"/>
    </source>
</evidence>
<dbReference type="PROSITE" id="PS00626">
    <property type="entry name" value="RCC1_2"/>
    <property type="match status" value="1"/>
</dbReference>
<feature type="repeat" description="RCC1" evidence="2">
    <location>
        <begin position="380"/>
        <end position="448"/>
    </location>
</feature>
<accession>A0A1C7NIX0</accession>
<dbReference type="InterPro" id="IPR009091">
    <property type="entry name" value="RCC1/BLIP-II"/>
</dbReference>
<dbReference type="SUPFAM" id="SSF50985">
    <property type="entry name" value="RCC1/BLIP-II"/>
    <property type="match status" value="2"/>
</dbReference>
<keyword evidence="7" id="KW-1185">Reference proteome</keyword>
<dbReference type="OrthoDB" id="61110at2759"/>
<feature type="repeat" description="RCC1" evidence="2">
    <location>
        <begin position="449"/>
        <end position="501"/>
    </location>
</feature>
<evidence type="ECO:0000259" key="5">
    <source>
        <dbReference type="Pfam" id="PF25390"/>
    </source>
</evidence>
<feature type="repeat" description="RCC1" evidence="2">
    <location>
        <begin position="202"/>
        <end position="255"/>
    </location>
</feature>
<dbReference type="Pfam" id="PF00415">
    <property type="entry name" value="RCC1"/>
    <property type="match status" value="1"/>
</dbReference>
<dbReference type="AlphaFoldDB" id="A0A1C7NIX0"/>
<evidence type="ECO:0000256" key="4">
    <source>
        <dbReference type="SAM" id="SignalP"/>
    </source>
</evidence>
<dbReference type="STRING" id="101091.A0A1C7NIX0"/>
<dbReference type="PANTHER" id="PTHR22870">
    <property type="entry name" value="REGULATOR OF CHROMOSOME CONDENSATION"/>
    <property type="match status" value="1"/>
</dbReference>
<feature type="repeat" description="RCC1" evidence="2">
    <location>
        <begin position="147"/>
        <end position="201"/>
    </location>
</feature>
<feature type="chain" id="PRO_5008889722" evidence="4">
    <location>
        <begin position="29"/>
        <end position="503"/>
    </location>
</feature>
<reference evidence="6 7" key="1">
    <citation type="submission" date="2016-03" db="EMBL/GenBank/DDBJ databases">
        <title>Choanephora cucurbitarum.</title>
        <authorList>
            <person name="Min B."/>
            <person name="Park H."/>
            <person name="Park J.-H."/>
            <person name="Shin H.-D."/>
            <person name="Choi I.-G."/>
        </authorList>
    </citation>
    <scope>NUCLEOTIDE SEQUENCE [LARGE SCALE GENOMIC DNA]</scope>
    <source>
        <strain evidence="6 7">KUS-F28377</strain>
    </source>
</reference>
<dbReference type="Proteomes" id="UP000093000">
    <property type="component" value="Unassembled WGS sequence"/>
</dbReference>
<feature type="domain" description="RCC1-like" evidence="5">
    <location>
        <begin position="62"/>
        <end position="280"/>
    </location>
</feature>
<dbReference type="PRINTS" id="PR00633">
    <property type="entry name" value="RCCNDNSATION"/>
</dbReference>
<gene>
    <name evidence="6" type="primary">HERC2</name>
    <name evidence="6" type="ORF">A0J61_03199</name>
</gene>
<feature type="region of interest" description="Disordered" evidence="3">
    <location>
        <begin position="328"/>
        <end position="365"/>
    </location>
</feature>
<keyword evidence="4" id="KW-0732">Signal</keyword>
<comment type="caution">
    <text evidence="6">The sequence shown here is derived from an EMBL/GenBank/DDBJ whole genome shotgun (WGS) entry which is preliminary data.</text>
</comment>
<evidence type="ECO:0000256" key="2">
    <source>
        <dbReference type="PROSITE-ProRule" id="PRU00235"/>
    </source>
</evidence>
<dbReference type="PANTHER" id="PTHR22870:SF408">
    <property type="entry name" value="OS09G0560450 PROTEIN"/>
    <property type="match status" value="1"/>
</dbReference>
<dbReference type="InParanoid" id="A0A1C7NIX0"/>
<evidence type="ECO:0000313" key="6">
    <source>
        <dbReference type="EMBL" id="OBZ88759.1"/>
    </source>
</evidence>
<name>A0A1C7NIX0_9FUNG</name>
<proteinExistence type="predicted"/>
<dbReference type="InterPro" id="IPR051210">
    <property type="entry name" value="Ub_ligase/GEF_domain"/>
</dbReference>
<evidence type="ECO:0000256" key="3">
    <source>
        <dbReference type="SAM" id="MobiDB-lite"/>
    </source>
</evidence>
<dbReference type="EMBL" id="LUGH01000133">
    <property type="protein sequence ID" value="OBZ88759.1"/>
    <property type="molecule type" value="Genomic_DNA"/>
</dbReference>
<dbReference type="Pfam" id="PF25390">
    <property type="entry name" value="WD40_RLD"/>
    <property type="match status" value="1"/>
</dbReference>
<feature type="repeat" description="RCC1" evidence="2">
    <location>
        <begin position="41"/>
        <end position="94"/>
    </location>
</feature>
<feature type="repeat" description="RCC1" evidence="2">
    <location>
        <begin position="95"/>
        <end position="146"/>
    </location>
</feature>
<dbReference type="PROSITE" id="PS50012">
    <property type="entry name" value="RCC1_3"/>
    <property type="match status" value="6"/>
</dbReference>
<feature type="compositionally biased region" description="Acidic residues" evidence="3">
    <location>
        <begin position="337"/>
        <end position="346"/>
    </location>
</feature>
<sequence length="503" mass="55046">MAPSSSIADLSTHYLFFFFLCTMDLVSSLPSSSDPRKQEAGTLYMVGSKNISKEEHEKINKQDITHPIRVEGLENVPIVKVSASPLHVLALSQEGNIYSWGDPQYGALGRKGNPHFPAPINHPSIRYIRFKEVVCGVTFSMALSSKGQLYTWGTYMGSENIYGYLPHVKIQYHPRIVDNVSGVQFVSIAAGATDCLALDSNGQVYSWGCGEFNQLGIPGCHNKKTKLELIPNKIALNRIVRIACGQFHSLAINSYGQLFAWGVNKFYQCGIMSNALPKEEVEEEILGPESIIAPQLVPGFKNCVGTETDHLKSKLGKRSLDEIQQGFSKRLRISTENQDDMMDTDDSSEKRNSEAKQPIKPGPVSVAAGADHTIVQMSDNSLVAFGRNDHGQLGIVIDPKNPLPGAVQTRKDGNYDALGIPLRNPWSPSVKIKKGISGFDHTLIIGTNGQVWGYGSAEHHQLGTYKSKDVTLPTLIESIQQSGKVIDGAANDATTYFIVANKE</sequence>
<feature type="signal peptide" evidence="4">
    <location>
        <begin position="1"/>
        <end position="28"/>
    </location>
</feature>